<dbReference type="EMBL" id="CABWLC010000021">
    <property type="protein sequence ID" value="VXA89285.1"/>
    <property type="molecule type" value="Genomic_DNA"/>
</dbReference>
<dbReference type="AlphaFoldDB" id="A0A653LDU5"/>
<reference evidence="1 2" key="1">
    <citation type="submission" date="2019-10" db="EMBL/GenBank/DDBJ databases">
        <authorList>
            <person name="Karimi E."/>
        </authorList>
    </citation>
    <scope>NUCLEOTIDE SEQUENCE [LARGE SCALE GENOMIC DNA]</scope>
    <source>
        <strain evidence="1">Aeromonas sp. 8C</strain>
    </source>
</reference>
<sequence>MPLRSLKIEWLFGWLTLDNSLHHQKLPIQFKPFLLKDDFSTLAILYRSLNNDIGIICQLDIAFSIHDSIDIDCI</sequence>
<accession>A0A653LDU5</accession>
<gene>
    <name evidence="1" type="ORF">AERO8C_80203</name>
</gene>
<organism evidence="1 2">
    <name type="scientific">Aeromonas veronii</name>
    <dbReference type="NCBI Taxonomy" id="654"/>
    <lineage>
        <taxon>Bacteria</taxon>
        <taxon>Pseudomonadati</taxon>
        <taxon>Pseudomonadota</taxon>
        <taxon>Gammaproteobacteria</taxon>
        <taxon>Aeromonadales</taxon>
        <taxon>Aeromonadaceae</taxon>
        <taxon>Aeromonas</taxon>
    </lineage>
</organism>
<protein>
    <submittedName>
        <fullName evidence="1">Uncharacterized protein</fullName>
    </submittedName>
</protein>
<proteinExistence type="predicted"/>
<evidence type="ECO:0000313" key="2">
    <source>
        <dbReference type="Proteomes" id="UP000439123"/>
    </source>
</evidence>
<evidence type="ECO:0000313" key="1">
    <source>
        <dbReference type="EMBL" id="VXA89285.1"/>
    </source>
</evidence>
<name>A0A653LDU5_AERVE</name>
<dbReference type="Proteomes" id="UP000439123">
    <property type="component" value="Unassembled WGS sequence"/>
</dbReference>